<keyword evidence="4 7" id="KW-0812">Transmembrane</keyword>
<evidence type="ECO:0000256" key="6">
    <source>
        <dbReference type="ARBA" id="ARBA00023136"/>
    </source>
</evidence>
<comment type="subcellular location">
    <subcellularLocation>
        <location evidence="1">Cell membrane</location>
        <topology evidence="1">Multi-pass membrane protein</topology>
    </subcellularLocation>
</comment>
<dbReference type="AlphaFoldDB" id="A0A832CXC7"/>
<dbReference type="PANTHER" id="PTHR34856">
    <property type="entry name" value="PROTEIN NRFD"/>
    <property type="match status" value="1"/>
</dbReference>
<evidence type="ECO:0000313" key="8">
    <source>
        <dbReference type="EMBL" id="HGT47866.1"/>
    </source>
</evidence>
<dbReference type="Pfam" id="PF03916">
    <property type="entry name" value="NrfD"/>
    <property type="match status" value="1"/>
</dbReference>
<feature type="transmembrane region" description="Helical" evidence="7">
    <location>
        <begin position="160"/>
        <end position="182"/>
    </location>
</feature>
<accession>A0A832CXC7</accession>
<keyword evidence="6 7" id="KW-0472">Membrane</keyword>
<protein>
    <submittedName>
        <fullName evidence="8">Polysulfide reductase</fullName>
    </submittedName>
</protein>
<comment type="similarity">
    <text evidence="2">Belongs to the NrfD family.</text>
</comment>
<keyword evidence="5 7" id="KW-1133">Transmembrane helix</keyword>
<organism evidence="8">
    <name type="scientific">Ignavibacterium album</name>
    <dbReference type="NCBI Taxonomy" id="591197"/>
    <lineage>
        <taxon>Bacteria</taxon>
        <taxon>Pseudomonadati</taxon>
        <taxon>Ignavibacteriota</taxon>
        <taxon>Ignavibacteria</taxon>
        <taxon>Ignavibacteriales</taxon>
        <taxon>Ignavibacteriaceae</taxon>
        <taxon>Ignavibacterium</taxon>
    </lineage>
</organism>
<gene>
    <name evidence="8" type="ORF">ENS56_07515</name>
</gene>
<evidence type="ECO:0000256" key="5">
    <source>
        <dbReference type="ARBA" id="ARBA00022989"/>
    </source>
</evidence>
<comment type="caution">
    <text evidence="8">The sequence shown here is derived from an EMBL/GenBank/DDBJ whole genome shotgun (WGS) entry which is preliminary data.</text>
</comment>
<dbReference type="InterPro" id="IPR052049">
    <property type="entry name" value="Electron_transfer_protein"/>
</dbReference>
<feature type="transmembrane region" description="Helical" evidence="7">
    <location>
        <begin position="49"/>
        <end position="69"/>
    </location>
</feature>
<feature type="transmembrane region" description="Helical" evidence="7">
    <location>
        <begin position="230"/>
        <end position="253"/>
    </location>
</feature>
<feature type="transmembrane region" description="Helical" evidence="7">
    <location>
        <begin position="352"/>
        <end position="370"/>
    </location>
</feature>
<feature type="transmembrane region" description="Helical" evidence="7">
    <location>
        <begin position="119"/>
        <end position="140"/>
    </location>
</feature>
<feature type="transmembrane region" description="Helical" evidence="7">
    <location>
        <begin position="300"/>
        <end position="321"/>
    </location>
</feature>
<name>A0A832CXC7_9BACT</name>
<dbReference type="Gene3D" id="1.20.1630.10">
    <property type="entry name" value="Formate dehydrogenase/DMSO reductase domain"/>
    <property type="match status" value="1"/>
</dbReference>
<evidence type="ECO:0000256" key="7">
    <source>
        <dbReference type="SAM" id="Phobius"/>
    </source>
</evidence>
<feature type="transmembrane region" description="Helical" evidence="7">
    <location>
        <begin position="273"/>
        <end position="293"/>
    </location>
</feature>
<dbReference type="EMBL" id="DSVI01000008">
    <property type="protein sequence ID" value="HGT47866.1"/>
    <property type="molecule type" value="Genomic_DNA"/>
</dbReference>
<evidence type="ECO:0000256" key="3">
    <source>
        <dbReference type="ARBA" id="ARBA00022475"/>
    </source>
</evidence>
<dbReference type="PANTHER" id="PTHR34856:SF2">
    <property type="entry name" value="PROTEIN NRFD"/>
    <property type="match status" value="1"/>
</dbReference>
<evidence type="ECO:0000256" key="2">
    <source>
        <dbReference type="ARBA" id="ARBA00008929"/>
    </source>
</evidence>
<evidence type="ECO:0000256" key="1">
    <source>
        <dbReference type="ARBA" id="ARBA00004651"/>
    </source>
</evidence>
<sequence>MLEKTYKNLSRIWMVAFAIGFVALVLKFATGERLAGYGSYVPWGLWVALYFHFVGIAGGVFAIGTIGYIFNLTGFRENFRVVIVVSVAAVITGLFAIWLDLGQPFRFARILYAPNFGSMMAFNAWMYSLFIITAALIFYLTMNKEKQTDLHDRKRWLLPLMALAFLFSIAFPSQSGAFFGVVDAKPFWSSPLLPILFLVSAITSGGAVLLLVYTFLHYEEFDLTHQPFKILRYTIIGGIIFYFIAEFAEYSLVFWSPNSHIREAVELILFGPFWWVFWVVHLGGALIALYLLLKGKTYQTVGTGAFIVAVTFVSARLNILVPGQAVAELKGLKEAFYHERLKFDYSATLNEYLIALFIGAFGVALVYFGIKLLSQFTKKKLGTEL</sequence>
<dbReference type="InterPro" id="IPR005614">
    <property type="entry name" value="NrfD-like"/>
</dbReference>
<dbReference type="GO" id="GO:0005886">
    <property type="term" value="C:plasma membrane"/>
    <property type="evidence" value="ECO:0007669"/>
    <property type="project" value="UniProtKB-SubCell"/>
</dbReference>
<feature type="transmembrane region" description="Helical" evidence="7">
    <location>
        <begin position="81"/>
        <end position="99"/>
    </location>
</feature>
<evidence type="ECO:0000256" key="4">
    <source>
        <dbReference type="ARBA" id="ARBA00022692"/>
    </source>
</evidence>
<feature type="transmembrane region" description="Helical" evidence="7">
    <location>
        <begin position="12"/>
        <end position="29"/>
    </location>
</feature>
<reference evidence="8" key="1">
    <citation type="journal article" date="2020" name="mSystems">
        <title>Genome- and Community-Level Interaction Insights into Carbon Utilization and Element Cycling Functions of Hydrothermarchaeota in Hydrothermal Sediment.</title>
        <authorList>
            <person name="Zhou Z."/>
            <person name="Liu Y."/>
            <person name="Xu W."/>
            <person name="Pan J."/>
            <person name="Luo Z.H."/>
            <person name="Li M."/>
        </authorList>
    </citation>
    <scope>NUCLEOTIDE SEQUENCE [LARGE SCALE GENOMIC DNA]</scope>
    <source>
        <strain evidence="8">SpSt-500</strain>
    </source>
</reference>
<proteinExistence type="inferred from homology"/>
<keyword evidence="3" id="KW-1003">Cell membrane</keyword>
<feature type="transmembrane region" description="Helical" evidence="7">
    <location>
        <begin position="194"/>
        <end position="218"/>
    </location>
</feature>